<evidence type="ECO:0000313" key="2">
    <source>
        <dbReference type="Proteomes" id="UP000006591"/>
    </source>
</evidence>
<keyword evidence="2" id="KW-1185">Reference proteome</keyword>
<organism evidence="1">
    <name type="scientific">Oryza nivara</name>
    <name type="common">Indian wild rice</name>
    <name type="synonym">Oryza sativa f. spontanea</name>
    <dbReference type="NCBI Taxonomy" id="4536"/>
    <lineage>
        <taxon>Eukaryota</taxon>
        <taxon>Viridiplantae</taxon>
        <taxon>Streptophyta</taxon>
        <taxon>Embryophyta</taxon>
        <taxon>Tracheophyta</taxon>
        <taxon>Spermatophyta</taxon>
        <taxon>Magnoliopsida</taxon>
        <taxon>Liliopsida</taxon>
        <taxon>Poales</taxon>
        <taxon>Poaceae</taxon>
        <taxon>BOP clade</taxon>
        <taxon>Oryzoideae</taxon>
        <taxon>Oryzeae</taxon>
        <taxon>Oryzinae</taxon>
        <taxon>Oryza</taxon>
    </lineage>
</organism>
<proteinExistence type="predicted"/>
<dbReference type="Proteomes" id="UP000006591">
    <property type="component" value="Chromosome 1"/>
</dbReference>
<accession>A0A0E0FJ51</accession>
<dbReference type="EnsemblPlants" id="ONIVA01G11010.2">
    <property type="protein sequence ID" value="ONIVA01G11010.2"/>
    <property type="gene ID" value="ONIVA01G11010"/>
</dbReference>
<name>A0A0E0FJ51_ORYNI</name>
<reference evidence="1" key="1">
    <citation type="submission" date="2015-04" db="UniProtKB">
        <authorList>
            <consortium name="EnsemblPlants"/>
        </authorList>
    </citation>
    <scope>IDENTIFICATION</scope>
    <source>
        <strain evidence="1">SL10</strain>
    </source>
</reference>
<evidence type="ECO:0000313" key="1">
    <source>
        <dbReference type="EnsemblPlants" id="ONIVA01G11010.2"/>
    </source>
</evidence>
<dbReference type="Gramene" id="ONIVA01G11010.2">
    <property type="protein sequence ID" value="ONIVA01G11010.2"/>
    <property type="gene ID" value="ONIVA01G11010"/>
</dbReference>
<sequence>MRRRMVPLPLHCFPSTRSTPSLTPSPCVGSLTWPAVHQGAPHSHRLWLPALLLLHSRSTATAPIQKYVIDTVDAQLQP</sequence>
<reference evidence="1" key="2">
    <citation type="submission" date="2018-04" db="EMBL/GenBank/DDBJ databases">
        <title>OnivRS2 (Oryza nivara Reference Sequence Version 2).</title>
        <authorList>
            <person name="Zhang J."/>
            <person name="Kudrna D."/>
            <person name="Lee S."/>
            <person name="Talag J."/>
            <person name="Rajasekar S."/>
            <person name="Welchert J."/>
            <person name="Hsing Y.-I."/>
            <person name="Wing R.A."/>
        </authorList>
    </citation>
    <scope>NUCLEOTIDE SEQUENCE [LARGE SCALE GENOMIC DNA]</scope>
</reference>
<protein>
    <submittedName>
        <fullName evidence="1">Uncharacterized protein</fullName>
    </submittedName>
</protein>
<dbReference type="HOGENOM" id="CLU_2626130_0_0_1"/>
<dbReference type="AlphaFoldDB" id="A0A0E0FJ51"/>